<accession>A0ABX6VW93</accession>
<keyword evidence="2" id="KW-1185">Reference proteome</keyword>
<name>A0ABX6VW93_STRMQ</name>
<proteinExistence type="predicted"/>
<dbReference type="EMBL" id="CP065050">
    <property type="protein sequence ID" value="QPI53702.1"/>
    <property type="molecule type" value="Genomic_DNA"/>
</dbReference>
<protein>
    <recommendedName>
        <fullName evidence="3">DUF5753 domain-containing protein</fullName>
    </recommendedName>
</protein>
<organism evidence="1 2">
    <name type="scientific">Streptomyces malaysiensis</name>
    <dbReference type="NCBI Taxonomy" id="92644"/>
    <lineage>
        <taxon>Bacteria</taxon>
        <taxon>Bacillati</taxon>
        <taxon>Actinomycetota</taxon>
        <taxon>Actinomycetes</taxon>
        <taxon>Kitasatosporales</taxon>
        <taxon>Streptomycetaceae</taxon>
        <taxon>Streptomyces</taxon>
        <taxon>Streptomyces violaceusniger group</taxon>
    </lineage>
</organism>
<gene>
    <name evidence="1" type="ORF">I1A49_01040</name>
</gene>
<evidence type="ECO:0008006" key="3">
    <source>
        <dbReference type="Google" id="ProtNLM"/>
    </source>
</evidence>
<reference evidence="1 2" key="1">
    <citation type="submission" date="2020-11" db="EMBL/GenBank/DDBJ databases">
        <title>Complete genome sequence unveiled secondary metabolic potentials in Streptomyces solisilvae HNM0141.</title>
        <authorList>
            <person name="Huang X."/>
        </authorList>
    </citation>
    <scope>NUCLEOTIDE SEQUENCE [LARGE SCALE GENOMIC DNA]</scope>
    <source>
        <strain evidence="1 2">HNM0141</strain>
    </source>
</reference>
<dbReference type="Proteomes" id="UP000663421">
    <property type="component" value="Chromosome"/>
</dbReference>
<evidence type="ECO:0000313" key="2">
    <source>
        <dbReference type="Proteomes" id="UP000663421"/>
    </source>
</evidence>
<evidence type="ECO:0000313" key="1">
    <source>
        <dbReference type="EMBL" id="QPI53702.1"/>
    </source>
</evidence>
<sequence length="58" mass="6256">MRLVVDCLPEAAYAFQGSQEAALVFSAVAGMPVRVSNPRHIHDISAGHERAHQAATDR</sequence>